<evidence type="ECO:0000313" key="10">
    <source>
        <dbReference type="EMBL" id="MCM1982705.1"/>
    </source>
</evidence>
<dbReference type="EMBL" id="JTHE03000044">
    <property type="protein sequence ID" value="MCM1982705.1"/>
    <property type="molecule type" value="Genomic_DNA"/>
</dbReference>
<dbReference type="Pfam" id="PF03079">
    <property type="entry name" value="ARD"/>
    <property type="match status" value="1"/>
</dbReference>
<evidence type="ECO:0000256" key="8">
    <source>
        <dbReference type="ARBA" id="ARBA00023167"/>
    </source>
</evidence>
<keyword evidence="8 9" id="KW-0486">Methionine biosynthesis</keyword>
<feature type="site" description="May play a role in metal incorporation in vivo" evidence="9">
    <location>
        <position position="90"/>
    </location>
</feature>
<evidence type="ECO:0000313" key="11">
    <source>
        <dbReference type="Proteomes" id="UP000031561"/>
    </source>
</evidence>
<dbReference type="HAMAP" id="MF_01682">
    <property type="entry name" value="Salvage_MtnD"/>
    <property type="match status" value="1"/>
</dbReference>
<keyword evidence="3 9" id="KW-0028">Amino-acid biosynthesis</keyword>
<dbReference type="InterPro" id="IPR023956">
    <property type="entry name" value="ARD_bac"/>
</dbReference>
<dbReference type="GO" id="GO:0010308">
    <property type="term" value="F:acireductone dioxygenase (Ni2+-requiring) activity"/>
    <property type="evidence" value="ECO:0007669"/>
    <property type="project" value="UniProtKB-UniRule"/>
</dbReference>
<dbReference type="PANTHER" id="PTHR23418">
    <property type="entry name" value="ACIREDUCTONE DIOXYGENASE"/>
    <property type="match status" value="1"/>
</dbReference>
<dbReference type="RefSeq" id="WP_166274636.1">
    <property type="nucleotide sequence ID" value="NZ_JTHE03000044.1"/>
</dbReference>
<feature type="binding site" evidence="9">
    <location>
        <position position="93"/>
    </location>
    <ligand>
        <name>Ni(2+)</name>
        <dbReference type="ChEBI" id="CHEBI:49786"/>
    </ligand>
</feature>
<dbReference type="InterPro" id="IPR014710">
    <property type="entry name" value="RmlC-like_jellyroll"/>
</dbReference>
<comment type="subunit">
    <text evidence="9">Monomer.</text>
</comment>
<feature type="binding site" evidence="9">
    <location>
        <position position="97"/>
    </location>
    <ligand>
        <name>Fe(2+)</name>
        <dbReference type="ChEBI" id="CHEBI:29033"/>
    </ligand>
</feature>
<organism evidence="10 11">
    <name type="scientific">Lyngbya confervoides BDU141951</name>
    <dbReference type="NCBI Taxonomy" id="1574623"/>
    <lineage>
        <taxon>Bacteria</taxon>
        <taxon>Bacillati</taxon>
        <taxon>Cyanobacteriota</taxon>
        <taxon>Cyanophyceae</taxon>
        <taxon>Oscillatoriophycideae</taxon>
        <taxon>Oscillatoriales</taxon>
        <taxon>Microcoleaceae</taxon>
        <taxon>Lyngbya</taxon>
    </lineage>
</organism>
<dbReference type="GO" id="GO:0005506">
    <property type="term" value="F:iron ion binding"/>
    <property type="evidence" value="ECO:0007669"/>
    <property type="project" value="UniProtKB-UniRule"/>
</dbReference>
<dbReference type="InterPro" id="IPR004313">
    <property type="entry name" value="ARD"/>
</dbReference>
<feature type="site" description="Important to generate the dianion" evidence="9">
    <location>
        <position position="99"/>
    </location>
</feature>
<feature type="binding site" evidence="9">
    <location>
        <position position="136"/>
    </location>
    <ligand>
        <name>Fe(2+)</name>
        <dbReference type="ChEBI" id="CHEBI:29033"/>
    </ligand>
</feature>
<evidence type="ECO:0000256" key="9">
    <source>
        <dbReference type="HAMAP-Rule" id="MF_01682"/>
    </source>
</evidence>
<comment type="catalytic activity">
    <reaction evidence="9">
        <text>1,2-dihydroxy-5-(methylsulfanyl)pent-1-en-3-one + O2 = 3-(methylsulfanyl)propanoate + CO + formate + 2 H(+)</text>
        <dbReference type="Rhea" id="RHEA:14161"/>
        <dbReference type="ChEBI" id="CHEBI:15378"/>
        <dbReference type="ChEBI" id="CHEBI:15379"/>
        <dbReference type="ChEBI" id="CHEBI:15740"/>
        <dbReference type="ChEBI" id="CHEBI:17245"/>
        <dbReference type="ChEBI" id="CHEBI:49016"/>
        <dbReference type="ChEBI" id="CHEBI:49252"/>
        <dbReference type="EC" id="1.13.11.53"/>
    </reaction>
</comment>
<dbReference type="GO" id="GO:0010309">
    <property type="term" value="F:acireductone dioxygenase [iron(II)-requiring] activity"/>
    <property type="evidence" value="ECO:0007669"/>
    <property type="project" value="UniProtKB-UniRule"/>
</dbReference>
<dbReference type="CDD" id="cd02232">
    <property type="entry name" value="cupin_ARD"/>
    <property type="match status" value="1"/>
</dbReference>
<feature type="site" description="May play a role in transmitting local conformational changes" evidence="9">
    <location>
        <position position="96"/>
    </location>
</feature>
<evidence type="ECO:0000256" key="4">
    <source>
        <dbReference type="ARBA" id="ARBA00022723"/>
    </source>
</evidence>
<comment type="pathway">
    <text evidence="9">Amino-acid biosynthesis; L-methionine biosynthesis via salvage pathway; L-methionine from S-methyl-5-thio-alpha-D-ribose 1-phosphate: step 5/6.</text>
</comment>
<name>A0ABD4T2X8_9CYAN</name>
<gene>
    <name evidence="9" type="primary">mtnD</name>
    <name evidence="10" type="ORF">QQ91_0007700</name>
</gene>
<evidence type="ECO:0000256" key="5">
    <source>
        <dbReference type="ARBA" id="ARBA00022964"/>
    </source>
</evidence>
<keyword evidence="7 9" id="KW-0408">Iron</keyword>
<dbReference type="EC" id="1.13.11.53" evidence="9"/>
<sequence length="185" mass="20951">MATLSIPDEHRTLTDPVAIKDYLHRIHIGYDQWFPTVEVAQTATADEILAAYAADLAPLKERGGYVHADVVNISRETPNLEQMLNRFNREHTHDEDEVRFTLAGHGLFHIHPVDAPVVAVEVAAGDLLVVPKGTRHWFNLCRDRQIKAIRLFQDSAGWTPCYTQSQVEEQYQPLCLGPNWVEAMV</sequence>
<dbReference type="InterPro" id="IPR011051">
    <property type="entry name" value="RmlC_Cupin_sf"/>
</dbReference>
<accession>A0ABD4T2X8</accession>
<protein>
    <recommendedName>
        <fullName evidence="9">Acireductone dioxygenase</fullName>
    </recommendedName>
    <alternativeName>
        <fullName evidence="9">1,2-dihydroxy-3-keto-5-methylthiopentene dioxygenase</fullName>
        <shortName evidence="9">DHK-MTPene dioxygenase</shortName>
    </alternativeName>
    <alternativeName>
        <fullName evidence="9">Acireductone dioxygenase (Fe(2+)-requiring)</fullName>
        <shortName evidence="9">ARD'</shortName>
        <shortName evidence="9">Fe-ARD</shortName>
        <ecNumber evidence="9">1.13.11.54</ecNumber>
    </alternativeName>
    <alternativeName>
        <fullName evidence="9">Acireductone dioxygenase (Ni(2+)-requiring)</fullName>
        <shortName evidence="9">ARD</shortName>
        <shortName evidence="9">Ni-ARD</shortName>
        <ecNumber evidence="9">1.13.11.53</ecNumber>
    </alternativeName>
</protein>
<dbReference type="AlphaFoldDB" id="A0ABD4T2X8"/>
<feature type="binding site" evidence="9">
    <location>
        <position position="97"/>
    </location>
    <ligand>
        <name>Ni(2+)</name>
        <dbReference type="ChEBI" id="CHEBI:49786"/>
    </ligand>
</feature>
<feature type="binding site" evidence="9">
    <location>
        <position position="91"/>
    </location>
    <ligand>
        <name>Ni(2+)</name>
        <dbReference type="ChEBI" id="CHEBI:49786"/>
    </ligand>
</feature>
<feature type="binding site" evidence="9">
    <location>
        <position position="93"/>
    </location>
    <ligand>
        <name>Fe(2+)</name>
        <dbReference type="ChEBI" id="CHEBI:29033"/>
    </ligand>
</feature>
<comment type="cofactor">
    <cofactor evidence="9">
        <name>Fe(2+)</name>
        <dbReference type="ChEBI" id="CHEBI:29033"/>
    </cofactor>
    <text evidence="9">Binds 1 Fe(2+) cation per monomer.</text>
</comment>
<reference evidence="10 11" key="1">
    <citation type="journal article" date="2015" name="Genome Announc.">
        <title>Draft Genome Sequence of Filamentous Marine Cyanobacterium Lyngbya confervoides Strain BDU141951.</title>
        <authorList>
            <person name="Chandrababunaidu M.M."/>
            <person name="Sen D."/>
            <person name="Tripathy S."/>
        </authorList>
    </citation>
    <scope>NUCLEOTIDE SEQUENCE [LARGE SCALE GENOMIC DNA]</scope>
    <source>
        <strain evidence="10 11">BDU141951</strain>
    </source>
</reference>
<evidence type="ECO:0000256" key="7">
    <source>
        <dbReference type="ARBA" id="ARBA00023004"/>
    </source>
</evidence>
<feature type="binding site" evidence="9">
    <location>
        <position position="136"/>
    </location>
    <ligand>
        <name>Ni(2+)</name>
        <dbReference type="ChEBI" id="CHEBI:49786"/>
    </ligand>
</feature>
<evidence type="ECO:0000256" key="2">
    <source>
        <dbReference type="ARBA" id="ARBA00022596"/>
    </source>
</evidence>
<keyword evidence="2 9" id="KW-0533">Nickel</keyword>
<keyword evidence="6 9" id="KW-0560">Oxidoreductase</keyword>
<dbReference type="Proteomes" id="UP000031561">
    <property type="component" value="Unassembled WGS sequence"/>
</dbReference>
<proteinExistence type="inferred from homology"/>
<comment type="similarity">
    <text evidence="9">Belongs to the acireductone dioxygenase (ARD) family.</text>
</comment>
<dbReference type="SUPFAM" id="SSF51182">
    <property type="entry name" value="RmlC-like cupins"/>
    <property type="match status" value="1"/>
</dbReference>
<dbReference type="GO" id="GO:0019509">
    <property type="term" value="P:L-methionine salvage from methylthioadenosine"/>
    <property type="evidence" value="ECO:0007669"/>
    <property type="project" value="UniProtKB-UniRule"/>
</dbReference>
<dbReference type="EC" id="1.13.11.54" evidence="9"/>
<keyword evidence="5 9" id="KW-0223">Dioxygenase</keyword>
<evidence type="ECO:0000256" key="3">
    <source>
        <dbReference type="ARBA" id="ARBA00022605"/>
    </source>
</evidence>
<dbReference type="PANTHER" id="PTHR23418:SF0">
    <property type="entry name" value="ACIREDUCTONE DIOXYGENASE"/>
    <property type="match status" value="1"/>
</dbReference>
<dbReference type="Gene3D" id="2.60.120.10">
    <property type="entry name" value="Jelly Rolls"/>
    <property type="match status" value="1"/>
</dbReference>
<evidence type="ECO:0000256" key="1">
    <source>
        <dbReference type="ARBA" id="ARBA00000428"/>
    </source>
</evidence>
<comment type="cofactor">
    <cofactor evidence="9">
        <name>Ni(2+)</name>
        <dbReference type="ChEBI" id="CHEBI:49786"/>
    </cofactor>
    <text evidence="9">Binds 1 nickel ion per monomer.</text>
</comment>
<evidence type="ECO:0000256" key="6">
    <source>
        <dbReference type="ARBA" id="ARBA00023002"/>
    </source>
</evidence>
<comment type="catalytic activity">
    <reaction evidence="1 9">
        <text>1,2-dihydroxy-5-(methylsulfanyl)pent-1-en-3-one + O2 = 4-methylsulfanyl-2-oxobutanoate + formate + 2 H(+)</text>
        <dbReference type="Rhea" id="RHEA:24504"/>
        <dbReference type="ChEBI" id="CHEBI:15378"/>
        <dbReference type="ChEBI" id="CHEBI:15379"/>
        <dbReference type="ChEBI" id="CHEBI:15740"/>
        <dbReference type="ChEBI" id="CHEBI:16723"/>
        <dbReference type="ChEBI" id="CHEBI:49252"/>
        <dbReference type="EC" id="1.13.11.54"/>
    </reaction>
</comment>
<dbReference type="GO" id="GO:0016151">
    <property type="term" value="F:nickel cation binding"/>
    <property type="evidence" value="ECO:0007669"/>
    <property type="project" value="UniProtKB-UniRule"/>
</dbReference>
<feature type="binding site" evidence="9">
    <location>
        <position position="91"/>
    </location>
    <ligand>
        <name>Fe(2+)</name>
        <dbReference type="ChEBI" id="CHEBI:29033"/>
    </ligand>
</feature>
<comment type="caution">
    <text evidence="10">The sequence shown here is derived from an EMBL/GenBank/DDBJ whole genome shotgun (WGS) entry which is preliminary data.</text>
</comment>
<keyword evidence="11" id="KW-1185">Reference proteome</keyword>
<comment type="function">
    <text evidence="9">Catalyzes 2 different reactions between oxygene and the acireductone 1,2-dihydroxy-3-keto-5-methylthiopentene (DHK-MTPene) depending upon the metal bound in the active site. Fe-containing acireductone dioxygenase (Fe-ARD) produces formate and 2-keto-4-methylthiobutyrate (KMTB), the alpha-ketoacid precursor of methionine in the methionine recycle pathway. Ni-containing acireductone dioxygenase (Ni-ARD) produces methylthiopropionate, carbon monoxide and formate, and does not lie on the methionine recycle pathway.</text>
</comment>
<keyword evidence="4 9" id="KW-0479">Metal-binding</keyword>